<keyword evidence="3" id="KW-1185">Reference proteome</keyword>
<dbReference type="InterPro" id="IPR013325">
    <property type="entry name" value="RNA_pol_sigma_r2"/>
</dbReference>
<comment type="caution">
    <text evidence="2">The sequence shown here is derived from an EMBL/GenBank/DDBJ whole genome shotgun (WGS) entry which is preliminary data.</text>
</comment>
<dbReference type="InterPro" id="IPR007627">
    <property type="entry name" value="RNA_pol_sigma70_r2"/>
</dbReference>
<dbReference type="Pfam" id="PF04542">
    <property type="entry name" value="Sigma70_r2"/>
    <property type="match status" value="1"/>
</dbReference>
<dbReference type="EMBL" id="JBHSSE010000011">
    <property type="protein sequence ID" value="MFC6201304.1"/>
    <property type="molecule type" value="Genomic_DNA"/>
</dbReference>
<dbReference type="RefSeq" id="WP_171002303.1">
    <property type="nucleotide sequence ID" value="NZ_BJDI01000004.1"/>
</dbReference>
<evidence type="ECO:0000259" key="1">
    <source>
        <dbReference type="Pfam" id="PF04542"/>
    </source>
</evidence>
<gene>
    <name evidence="2" type="ORF">ACFP1L_05260</name>
</gene>
<proteinExistence type="predicted"/>
<dbReference type="SUPFAM" id="SSF88946">
    <property type="entry name" value="Sigma2 domain of RNA polymerase sigma factors"/>
    <property type="match status" value="1"/>
</dbReference>
<accession>A0ABW1SJ94</accession>
<evidence type="ECO:0000313" key="2">
    <source>
        <dbReference type="EMBL" id="MFC6201304.1"/>
    </source>
</evidence>
<dbReference type="Proteomes" id="UP001596171">
    <property type="component" value="Unassembled WGS sequence"/>
</dbReference>
<feature type="domain" description="RNA polymerase sigma-70 region 2" evidence="1">
    <location>
        <begin position="22"/>
        <end position="89"/>
    </location>
</feature>
<name>A0ABW1SJ94_9LACO</name>
<organism evidence="2 3">
    <name type="scientific">Lactiplantibacillus nangangensis</name>
    <dbReference type="NCBI Taxonomy" id="2559917"/>
    <lineage>
        <taxon>Bacteria</taxon>
        <taxon>Bacillati</taxon>
        <taxon>Bacillota</taxon>
        <taxon>Bacilli</taxon>
        <taxon>Lactobacillales</taxon>
        <taxon>Lactobacillaceae</taxon>
        <taxon>Lactiplantibacillus</taxon>
    </lineage>
</organism>
<sequence length="185" mass="21400">MDEQSLIGLAKQGDTEALLILAKRYIPVANKLQRQYFIRSFDADDWDQEALIIMHRATQQYDTHHACSFGAFYRLLLNNRVIDLIRRAQAQKRRPDQEILSLDYEASLILEELVGPEQLAIDILYIHEVIRRFATECSRFENQVFDALLHGLTPQGIAAKLELELAPVLNAIDRCRRKLRALLLE</sequence>
<evidence type="ECO:0000313" key="3">
    <source>
        <dbReference type="Proteomes" id="UP001596171"/>
    </source>
</evidence>
<dbReference type="NCBIfam" id="TIGR02937">
    <property type="entry name" value="sigma70-ECF"/>
    <property type="match status" value="1"/>
</dbReference>
<dbReference type="InterPro" id="IPR014284">
    <property type="entry name" value="RNA_pol_sigma-70_dom"/>
</dbReference>
<reference evidence="3" key="1">
    <citation type="journal article" date="2019" name="Int. J. Syst. Evol. Microbiol.">
        <title>The Global Catalogue of Microorganisms (GCM) 10K type strain sequencing project: providing services to taxonomists for standard genome sequencing and annotation.</title>
        <authorList>
            <consortium name="The Broad Institute Genomics Platform"/>
            <consortium name="The Broad Institute Genome Sequencing Center for Infectious Disease"/>
            <person name="Wu L."/>
            <person name="Ma J."/>
        </authorList>
    </citation>
    <scope>NUCLEOTIDE SEQUENCE [LARGE SCALE GENOMIC DNA]</scope>
    <source>
        <strain evidence="3">CCM 8930</strain>
    </source>
</reference>
<dbReference type="Gene3D" id="1.10.1740.10">
    <property type="match status" value="1"/>
</dbReference>
<protein>
    <submittedName>
        <fullName evidence="2">Sigma-70 family RNA polymerase sigma factor</fullName>
    </submittedName>
</protein>